<evidence type="ECO:0000313" key="4">
    <source>
        <dbReference type="Proteomes" id="UP001206788"/>
    </source>
</evidence>
<gene>
    <name evidence="3" type="ORF">NY014_06095</name>
</gene>
<reference evidence="3 4" key="1">
    <citation type="submission" date="2022-08" db="EMBL/GenBank/DDBJ databases">
        <title>Algoriphagus sp. CAU 1643 isolated from mud.</title>
        <authorList>
            <person name="Kim W."/>
        </authorList>
    </citation>
    <scope>NUCLEOTIDE SEQUENCE [LARGE SCALE GENOMIC DNA]</scope>
    <source>
        <strain evidence="3 4">CAU 1643</strain>
    </source>
</reference>
<evidence type="ECO:0000313" key="3">
    <source>
        <dbReference type="EMBL" id="MCS5489991.1"/>
    </source>
</evidence>
<dbReference type="EMBL" id="JANWGH010000001">
    <property type="protein sequence ID" value="MCS5489991.1"/>
    <property type="molecule type" value="Genomic_DNA"/>
</dbReference>
<organism evidence="3 4">
    <name type="scientific">Algoriphagus limi</name>
    <dbReference type="NCBI Taxonomy" id="2975273"/>
    <lineage>
        <taxon>Bacteria</taxon>
        <taxon>Pseudomonadati</taxon>
        <taxon>Bacteroidota</taxon>
        <taxon>Cytophagia</taxon>
        <taxon>Cytophagales</taxon>
        <taxon>Cyclobacteriaceae</taxon>
        <taxon>Algoriphagus</taxon>
    </lineage>
</organism>
<dbReference type="Gene3D" id="3.30.160.670">
    <property type="match status" value="1"/>
</dbReference>
<accession>A0ABT2G3Z1</accession>
<dbReference type="PROSITE" id="PS51257">
    <property type="entry name" value="PROKAR_LIPOPROTEIN"/>
    <property type="match status" value="1"/>
</dbReference>
<evidence type="ECO:0000256" key="1">
    <source>
        <dbReference type="SAM" id="SignalP"/>
    </source>
</evidence>
<name>A0ABT2G3Z1_9BACT</name>
<keyword evidence="1" id="KW-0732">Signal</keyword>
<sequence>MRKSNIILLLLISIAVACTGKKYVTVPKGIYDDFDLAKYQTFDFYEMKGPDEPGPNFTQNVQYLQDAITKKLEERGLKRDSSNPDLKINLGIRVQDKVQTRETNLTTDPFMYTGQRNYTWSVREVPVNTYKEGSLTMHLVDNQSNEAVWIGTIDRALPNKEKNLPATIQDAVDILFAKIDN</sequence>
<dbReference type="InterPro" id="IPR025411">
    <property type="entry name" value="DUF4136"/>
</dbReference>
<keyword evidence="4" id="KW-1185">Reference proteome</keyword>
<dbReference type="RefSeq" id="WP_259413671.1">
    <property type="nucleotide sequence ID" value="NZ_JANWGH010000001.1"/>
</dbReference>
<protein>
    <submittedName>
        <fullName evidence="3">DUF4136 domain-containing protein</fullName>
    </submittedName>
</protein>
<feature type="chain" id="PRO_5045488606" evidence="1">
    <location>
        <begin position="18"/>
        <end position="181"/>
    </location>
</feature>
<dbReference type="Proteomes" id="UP001206788">
    <property type="component" value="Unassembled WGS sequence"/>
</dbReference>
<comment type="caution">
    <text evidence="3">The sequence shown here is derived from an EMBL/GenBank/DDBJ whole genome shotgun (WGS) entry which is preliminary data.</text>
</comment>
<proteinExistence type="predicted"/>
<evidence type="ECO:0000259" key="2">
    <source>
        <dbReference type="Pfam" id="PF13590"/>
    </source>
</evidence>
<dbReference type="Pfam" id="PF13590">
    <property type="entry name" value="DUF4136"/>
    <property type="match status" value="1"/>
</dbReference>
<feature type="signal peptide" evidence="1">
    <location>
        <begin position="1"/>
        <end position="17"/>
    </location>
</feature>
<feature type="domain" description="DUF4136" evidence="2">
    <location>
        <begin position="33"/>
        <end position="178"/>
    </location>
</feature>